<evidence type="ECO:0000256" key="2">
    <source>
        <dbReference type="ARBA" id="ARBA00022448"/>
    </source>
</evidence>
<evidence type="ECO:0000259" key="14">
    <source>
        <dbReference type="Pfam" id="PF01007"/>
    </source>
</evidence>
<organism evidence="16">
    <name type="scientific">Notodromas monacha</name>
    <dbReference type="NCBI Taxonomy" id="399045"/>
    <lineage>
        <taxon>Eukaryota</taxon>
        <taxon>Metazoa</taxon>
        <taxon>Ecdysozoa</taxon>
        <taxon>Arthropoda</taxon>
        <taxon>Crustacea</taxon>
        <taxon>Oligostraca</taxon>
        <taxon>Ostracoda</taxon>
        <taxon>Podocopa</taxon>
        <taxon>Podocopida</taxon>
        <taxon>Cypridocopina</taxon>
        <taxon>Cypridoidea</taxon>
        <taxon>Cyprididae</taxon>
        <taxon>Notodromas</taxon>
    </lineage>
</organism>
<name>A0A7R9GIZ2_9CRUS</name>
<protein>
    <submittedName>
        <fullName evidence="16">Uncharacterized protein</fullName>
    </submittedName>
</protein>
<dbReference type="Proteomes" id="UP000678499">
    <property type="component" value="Unassembled WGS sequence"/>
</dbReference>
<reference evidence="16" key="1">
    <citation type="submission" date="2020-11" db="EMBL/GenBank/DDBJ databases">
        <authorList>
            <person name="Tran Van P."/>
        </authorList>
    </citation>
    <scope>NUCLEOTIDE SEQUENCE</scope>
</reference>
<dbReference type="InterPro" id="IPR013518">
    <property type="entry name" value="K_chnl_inward-rec_Kir_cyto"/>
</dbReference>
<comment type="similarity">
    <text evidence="12">Belongs to the inward rectifier-type potassium channel (TC 1.A.2.1) family.</text>
</comment>
<keyword evidence="6 12" id="KW-0630">Potassium</keyword>
<dbReference type="GO" id="GO:0034702">
    <property type="term" value="C:monoatomic ion channel complex"/>
    <property type="evidence" value="ECO:0007669"/>
    <property type="project" value="UniProtKB-KW"/>
</dbReference>
<dbReference type="FunFam" id="2.60.40.1400:FF:000001">
    <property type="entry name" value="G protein-activated inward rectifier potassium channel 2"/>
    <property type="match status" value="1"/>
</dbReference>
<keyword evidence="4 12" id="KW-0812">Transmembrane</keyword>
<feature type="transmembrane region" description="Helical" evidence="13">
    <location>
        <begin position="128"/>
        <end position="152"/>
    </location>
</feature>
<keyword evidence="7 13" id="KW-1133">Transmembrane helix</keyword>
<keyword evidence="2 12" id="KW-0813">Transport</keyword>
<dbReference type="Gene3D" id="1.10.287.70">
    <property type="match status" value="1"/>
</dbReference>
<dbReference type="SUPFAM" id="SSF81296">
    <property type="entry name" value="E set domains"/>
    <property type="match status" value="1"/>
</dbReference>
<evidence type="ECO:0000256" key="11">
    <source>
        <dbReference type="ARBA" id="ARBA00034430"/>
    </source>
</evidence>
<accession>A0A7R9GIZ2</accession>
<evidence type="ECO:0000256" key="6">
    <source>
        <dbReference type="ARBA" id="ARBA00022958"/>
    </source>
</evidence>
<dbReference type="SUPFAM" id="SSF81324">
    <property type="entry name" value="Voltage-gated potassium channels"/>
    <property type="match status" value="1"/>
</dbReference>
<keyword evidence="5 12" id="KW-0851">Voltage-gated channel</keyword>
<evidence type="ECO:0000259" key="15">
    <source>
        <dbReference type="Pfam" id="PF17655"/>
    </source>
</evidence>
<proteinExistence type="inferred from homology"/>
<dbReference type="InterPro" id="IPR041647">
    <property type="entry name" value="IRK_C"/>
</dbReference>
<dbReference type="PRINTS" id="PR01320">
    <property type="entry name" value="KIRCHANNEL"/>
</dbReference>
<dbReference type="FunFam" id="1.10.287.70:FF:000078">
    <property type="entry name" value="Putative Inward rectifier potassium channel"/>
    <property type="match status" value="1"/>
</dbReference>
<dbReference type="Pfam" id="PF17655">
    <property type="entry name" value="IRK_C"/>
    <property type="match status" value="1"/>
</dbReference>
<dbReference type="PANTHER" id="PTHR11767:SF102">
    <property type="entry name" value="INWARDLY RECTIFYING POTASSIUM CHANNEL 1, ISOFORM F"/>
    <property type="match status" value="1"/>
</dbReference>
<feature type="non-terminal residue" evidence="16">
    <location>
        <position position="1"/>
    </location>
</feature>
<feature type="non-terminal residue" evidence="16">
    <location>
        <position position="295"/>
    </location>
</feature>
<keyword evidence="8 12" id="KW-0406">Ion transport</keyword>
<dbReference type="GO" id="GO:1990573">
    <property type="term" value="P:potassium ion import across plasma membrane"/>
    <property type="evidence" value="ECO:0007669"/>
    <property type="project" value="TreeGrafter"/>
</dbReference>
<dbReference type="InterPro" id="IPR040445">
    <property type="entry name" value="Kir_TM"/>
</dbReference>
<evidence type="ECO:0000256" key="8">
    <source>
        <dbReference type="ARBA" id="ARBA00023065"/>
    </source>
</evidence>
<evidence type="ECO:0000256" key="7">
    <source>
        <dbReference type="ARBA" id="ARBA00022989"/>
    </source>
</evidence>
<evidence type="ECO:0000256" key="5">
    <source>
        <dbReference type="ARBA" id="ARBA00022882"/>
    </source>
</evidence>
<comment type="catalytic activity">
    <reaction evidence="11">
        <text>K(+)(in) = K(+)(out)</text>
        <dbReference type="Rhea" id="RHEA:29463"/>
        <dbReference type="ChEBI" id="CHEBI:29103"/>
    </reaction>
</comment>
<feature type="domain" description="Inward rectifier potassium channel C-terminal" evidence="15">
    <location>
        <begin position="164"/>
        <end position="295"/>
    </location>
</feature>
<evidence type="ECO:0000256" key="1">
    <source>
        <dbReference type="ARBA" id="ARBA00004141"/>
    </source>
</evidence>
<keyword evidence="9 13" id="KW-0472">Membrane</keyword>
<gene>
    <name evidence="16" type="ORF">NMOB1V02_LOCUS11784</name>
</gene>
<feature type="domain" description="Potassium channel inwardly rectifying transmembrane" evidence="14">
    <location>
        <begin position="19"/>
        <end position="157"/>
    </location>
</feature>
<evidence type="ECO:0000256" key="12">
    <source>
        <dbReference type="RuleBase" id="RU003822"/>
    </source>
</evidence>
<evidence type="ECO:0000256" key="3">
    <source>
        <dbReference type="ARBA" id="ARBA00022538"/>
    </source>
</evidence>
<dbReference type="AlphaFoldDB" id="A0A7R9GIZ2"/>
<evidence type="ECO:0000256" key="13">
    <source>
        <dbReference type="SAM" id="Phobius"/>
    </source>
</evidence>
<keyword evidence="10 12" id="KW-0407">Ion channel</keyword>
<dbReference type="GO" id="GO:0034765">
    <property type="term" value="P:regulation of monoatomic ion transmembrane transport"/>
    <property type="evidence" value="ECO:0007669"/>
    <property type="project" value="TreeGrafter"/>
</dbReference>
<keyword evidence="17" id="KW-1185">Reference proteome</keyword>
<evidence type="ECO:0000256" key="9">
    <source>
        <dbReference type="ARBA" id="ARBA00023136"/>
    </source>
</evidence>
<keyword evidence="3 12" id="KW-0633">Potassium transport</keyword>
<dbReference type="EMBL" id="CAJPEX010007211">
    <property type="protein sequence ID" value="CAG0924329.1"/>
    <property type="molecule type" value="Genomic_DNA"/>
</dbReference>
<dbReference type="EMBL" id="OA889248">
    <property type="protein sequence ID" value="CAD7284177.1"/>
    <property type="molecule type" value="Genomic_DNA"/>
</dbReference>
<dbReference type="Gene3D" id="2.60.40.1400">
    <property type="entry name" value="G protein-activated inward rectifier potassium channel 1"/>
    <property type="match status" value="1"/>
</dbReference>
<comment type="subcellular location">
    <subcellularLocation>
        <location evidence="1 12">Membrane</location>
        <topology evidence="1 12">Multi-pass membrane protein</topology>
    </subcellularLocation>
</comment>
<evidence type="ECO:0000256" key="10">
    <source>
        <dbReference type="ARBA" id="ARBA00023303"/>
    </source>
</evidence>
<dbReference type="PIRSF" id="PIRSF005465">
    <property type="entry name" value="GIRK_kir"/>
    <property type="match status" value="1"/>
</dbReference>
<dbReference type="OrthoDB" id="273257at2759"/>
<evidence type="ECO:0000313" key="17">
    <source>
        <dbReference type="Proteomes" id="UP000678499"/>
    </source>
</evidence>
<dbReference type="GO" id="GO:0005242">
    <property type="term" value="F:inward rectifier potassium channel activity"/>
    <property type="evidence" value="ECO:0007669"/>
    <property type="project" value="InterPro"/>
</dbReference>
<dbReference type="InterPro" id="IPR016449">
    <property type="entry name" value="K_chnl_inward-rec_Kir"/>
</dbReference>
<dbReference type="InterPro" id="IPR014756">
    <property type="entry name" value="Ig_E-set"/>
</dbReference>
<evidence type="ECO:0000313" key="16">
    <source>
        <dbReference type="EMBL" id="CAD7284177.1"/>
    </source>
</evidence>
<dbReference type="Pfam" id="PF01007">
    <property type="entry name" value="IRK"/>
    <property type="match status" value="1"/>
</dbReference>
<sequence length="295" mass="33796">RSAVSFRFAAKKQRKRVILKNGDCNVQLDKISNQRSRYLADIFTTLVDAQWRYTLGVFACSFMLSWLVFAVVWYLIAYRHGDLDGAAEDQVPCVKEVTSFAACFLFSVETQHTIGYGFRHTTEQCPEAMFVMCLQSIVGVMIQAFMVGMVFAKLSRPKKRAQTLLFSKRAVVCQRDGQMALLMRVGDMRKSHIIEAHVRVQMIRRRVTAEGEVIPYDQRELNVGYDTGEDRLFFIWPTTIVHMIDENSPFYSMSAADLVHSRFEVVVILEGIIESTGMTTQARTSYLPNEIFWGH</sequence>
<evidence type="ECO:0000256" key="4">
    <source>
        <dbReference type="ARBA" id="ARBA00022692"/>
    </source>
</evidence>
<dbReference type="PANTHER" id="PTHR11767">
    <property type="entry name" value="INWARD RECTIFIER POTASSIUM CHANNEL"/>
    <property type="match status" value="1"/>
</dbReference>
<feature type="transmembrane region" description="Helical" evidence="13">
    <location>
        <begin position="53"/>
        <end position="76"/>
    </location>
</feature>
<dbReference type="GO" id="GO:0005886">
    <property type="term" value="C:plasma membrane"/>
    <property type="evidence" value="ECO:0007669"/>
    <property type="project" value="TreeGrafter"/>
</dbReference>